<dbReference type="EMBL" id="JAUSUH010000019">
    <property type="protein sequence ID" value="MDQ0350156.1"/>
    <property type="molecule type" value="Genomic_DNA"/>
</dbReference>
<comment type="caution">
    <text evidence="1">The sequence shown here is derived from an EMBL/GenBank/DDBJ whole genome shotgun (WGS) entry which is preliminary data.</text>
</comment>
<protein>
    <submittedName>
        <fullName evidence="1">Uncharacterized protein</fullName>
    </submittedName>
</protein>
<evidence type="ECO:0000313" key="2">
    <source>
        <dbReference type="Proteomes" id="UP001238467"/>
    </source>
</evidence>
<gene>
    <name evidence="1" type="ORF">J2S76_004613</name>
</gene>
<proteinExistence type="predicted"/>
<name>A0ABU0DPC0_9HYPH</name>
<dbReference type="Proteomes" id="UP001238467">
    <property type="component" value="Unassembled WGS sequence"/>
</dbReference>
<keyword evidence="2" id="KW-1185">Reference proteome</keyword>
<organism evidence="1 2">
    <name type="scientific">Ancylobacter vacuolatus</name>
    <dbReference type="NCBI Taxonomy" id="223389"/>
    <lineage>
        <taxon>Bacteria</taxon>
        <taxon>Pseudomonadati</taxon>
        <taxon>Pseudomonadota</taxon>
        <taxon>Alphaproteobacteria</taxon>
        <taxon>Hyphomicrobiales</taxon>
        <taxon>Xanthobacteraceae</taxon>
        <taxon>Ancylobacter</taxon>
    </lineage>
</organism>
<reference evidence="1 2" key="1">
    <citation type="submission" date="2023-07" db="EMBL/GenBank/DDBJ databases">
        <title>Genomic Encyclopedia of Type Strains, Phase IV (KMG-IV): sequencing the most valuable type-strain genomes for metagenomic binning, comparative biology and taxonomic classification.</title>
        <authorList>
            <person name="Goeker M."/>
        </authorList>
    </citation>
    <scope>NUCLEOTIDE SEQUENCE [LARGE SCALE GENOMIC DNA]</scope>
    <source>
        <strain evidence="1 2">DSM 1277</strain>
    </source>
</reference>
<evidence type="ECO:0000313" key="1">
    <source>
        <dbReference type="EMBL" id="MDQ0350156.1"/>
    </source>
</evidence>
<dbReference type="RefSeq" id="WP_307064451.1">
    <property type="nucleotide sequence ID" value="NZ_JAUSUH010000019.1"/>
</dbReference>
<sequence>MTTTYTLKGFADSVGRGQGFLLPIFGRRASNADFVQRVSDTGVILGFETIGELDARVLYHDQVDDQAVAGDAAIMAFGFAEDDIVVDRLDPFRRKLAARLNDPILASNALLAIEVSEFLGDGQKRLEFAERAYLDIERRSAKAARHWSDLSLLSADVRAALAEESGRPISDFRKVVAIRENERVRLAGLPADLVSNSRLHRHAVRIAMEGLPSLYKSGESTWPVDAGKFVERHGGGPDAEAIVWLVDRGIAEARSAVEDDFSWRVDAFGPEEFESFTRAAKKAKGTPAFAVIGRDISQIEIDRMLDPRVTTIEIGASVAAPRIYEQEEQRRLRILVPPSGFNGSRGSAQSIGAMIRLIVAALSAERGRSKHRMHAFVKARGMGEFPQIDACAAIYDRLMLMNLGTSGGVAIPGARNDHRSYDDRQNFVELFEDTQLLEGRRVRHEMRKSAADLALLVPIRRRRREDDGEFARLIKALLARRGLNPSGGRSDDTVSFYVDVAGSLRVVEIPDSRGSYRANWTLSDVLYHRDLDRIETVSVRPDATPSVILGMLHIQNHLVANLRDLSAADPAGGIWSILGSQFRRQSGGLASKGRSHFMALLVNHALNRNAAPSHLHQLLFENIHSSALGRELHFTWGKVRQGKLKTHGEVQLFRRSGRSLKSSADAIVEFMIDINPDGVSLEPLTRD</sequence>
<accession>A0ABU0DPC0</accession>